<sequence>MKRLPFFLLVLLFASLPAVPGEASSVYVVEPVLVNQPVYAGMNFYVYRPYNLPEGWFVTFDGYPVVRTSSGAWVYGAASGSGLVPTAFVVGSVNPASLSLVQYPVPAAVTSVNHVQVLPLAGVSHPTIQPPVQPSLPSSSGMLLPTYIPSWATNPSFNAIGSWNRLVDRMGILDNPRVPIAWKGDRPKAIYAWTGRSWYQMTSSSIDIPERPSEMLKDHLYSLTRMVHGNNMRWSDSDTPLLAHQAAVWGYLWMGRLSPLADN</sequence>
<dbReference type="AlphaFoldDB" id="A0A4R8MDP4"/>
<feature type="signal peptide" evidence="1">
    <location>
        <begin position="1"/>
        <end position="23"/>
    </location>
</feature>
<protein>
    <recommendedName>
        <fullName evidence="4">SH3 domain-containing protein</fullName>
    </recommendedName>
</protein>
<evidence type="ECO:0000313" key="2">
    <source>
        <dbReference type="EMBL" id="TDY61946.1"/>
    </source>
</evidence>
<organism evidence="2 3">
    <name type="scientific">Aminivibrio pyruvatiphilus</name>
    <dbReference type="NCBI Taxonomy" id="1005740"/>
    <lineage>
        <taxon>Bacteria</taxon>
        <taxon>Thermotogati</taxon>
        <taxon>Synergistota</taxon>
        <taxon>Synergistia</taxon>
        <taxon>Synergistales</taxon>
        <taxon>Aminobacteriaceae</taxon>
        <taxon>Aminivibrio</taxon>
    </lineage>
</organism>
<dbReference type="OrthoDB" id="3921at2"/>
<accession>A0A4R8MDP4</accession>
<dbReference type="RefSeq" id="WP_133957036.1">
    <property type="nucleotide sequence ID" value="NZ_SORI01000004.1"/>
</dbReference>
<name>A0A4R8MDP4_9BACT</name>
<comment type="caution">
    <text evidence="2">The sequence shown here is derived from an EMBL/GenBank/DDBJ whole genome shotgun (WGS) entry which is preliminary data.</text>
</comment>
<gene>
    <name evidence="2" type="ORF">C8D99_104191</name>
</gene>
<keyword evidence="3" id="KW-1185">Reference proteome</keyword>
<keyword evidence="1" id="KW-0732">Signal</keyword>
<proteinExistence type="predicted"/>
<dbReference type="EMBL" id="SORI01000004">
    <property type="protein sequence ID" value="TDY61946.1"/>
    <property type="molecule type" value="Genomic_DNA"/>
</dbReference>
<evidence type="ECO:0000256" key="1">
    <source>
        <dbReference type="SAM" id="SignalP"/>
    </source>
</evidence>
<evidence type="ECO:0008006" key="4">
    <source>
        <dbReference type="Google" id="ProtNLM"/>
    </source>
</evidence>
<reference evidence="2 3" key="1">
    <citation type="submission" date="2019-03" db="EMBL/GenBank/DDBJ databases">
        <title>Genomic Encyclopedia of Type Strains, Phase IV (KMG-IV): sequencing the most valuable type-strain genomes for metagenomic binning, comparative biology and taxonomic classification.</title>
        <authorList>
            <person name="Goeker M."/>
        </authorList>
    </citation>
    <scope>NUCLEOTIDE SEQUENCE [LARGE SCALE GENOMIC DNA]</scope>
    <source>
        <strain evidence="2 3">DSM 25964</strain>
    </source>
</reference>
<feature type="chain" id="PRO_5020204565" description="SH3 domain-containing protein" evidence="1">
    <location>
        <begin position="24"/>
        <end position="263"/>
    </location>
</feature>
<evidence type="ECO:0000313" key="3">
    <source>
        <dbReference type="Proteomes" id="UP000295066"/>
    </source>
</evidence>
<dbReference type="Proteomes" id="UP000295066">
    <property type="component" value="Unassembled WGS sequence"/>
</dbReference>